<comment type="caution">
    <text evidence="2">The sequence shown here is derived from an EMBL/GenBank/DDBJ whole genome shotgun (WGS) entry which is preliminary data.</text>
</comment>
<keyword evidence="1" id="KW-0812">Transmembrane</keyword>
<dbReference type="PANTHER" id="PTHR15887">
    <property type="entry name" value="TRANSMEMBRANE PROTEIN 69"/>
    <property type="match status" value="1"/>
</dbReference>
<dbReference type="PANTHER" id="PTHR15887:SF1">
    <property type="entry name" value="TRANSMEMBRANE PROTEIN 69"/>
    <property type="match status" value="1"/>
</dbReference>
<protein>
    <submittedName>
        <fullName evidence="2">DUF3429 domain-containing protein</fullName>
    </submittedName>
</protein>
<evidence type="ECO:0000256" key="1">
    <source>
        <dbReference type="SAM" id="Phobius"/>
    </source>
</evidence>
<feature type="transmembrane region" description="Helical" evidence="1">
    <location>
        <begin position="12"/>
        <end position="31"/>
    </location>
</feature>
<dbReference type="Proteomes" id="UP000680815">
    <property type="component" value="Unassembled WGS sequence"/>
</dbReference>
<feature type="transmembrane region" description="Helical" evidence="1">
    <location>
        <begin position="130"/>
        <end position="149"/>
    </location>
</feature>
<keyword evidence="1" id="KW-1133">Transmembrane helix</keyword>
<dbReference type="EMBL" id="JAGIYZ010000007">
    <property type="protein sequence ID" value="MBP0464069.1"/>
    <property type="molecule type" value="Genomic_DNA"/>
</dbReference>
<feature type="transmembrane region" description="Helical" evidence="1">
    <location>
        <begin position="83"/>
        <end position="109"/>
    </location>
</feature>
<gene>
    <name evidence="2" type="ORF">J5Y09_09115</name>
</gene>
<evidence type="ECO:0000313" key="3">
    <source>
        <dbReference type="Proteomes" id="UP000680815"/>
    </source>
</evidence>
<keyword evidence="3" id="KW-1185">Reference proteome</keyword>
<keyword evidence="1" id="KW-0472">Membrane</keyword>
<name>A0ABS4AS38_9PROT</name>
<dbReference type="InterPro" id="IPR021836">
    <property type="entry name" value="DUF3429"/>
</dbReference>
<sequence>MSESTVPRAALWLGLSGLMPTLGMLVAMLAWPEAREIAARGGIAYGAVIASFVGGAWWGLAAARAVPEDLPRRLVISVIPSLVAWPAVLAPPVAGLVLLALLFAVLLPTDRRFLAEGLAPAWWLGLRRPLSLGMAALHAAAALVLALGATV</sequence>
<evidence type="ECO:0000313" key="2">
    <source>
        <dbReference type="EMBL" id="MBP0464069.1"/>
    </source>
</evidence>
<organism evidence="2 3">
    <name type="scientific">Roseomonas nitratireducens</name>
    <dbReference type="NCBI Taxonomy" id="2820810"/>
    <lineage>
        <taxon>Bacteria</taxon>
        <taxon>Pseudomonadati</taxon>
        <taxon>Pseudomonadota</taxon>
        <taxon>Alphaproteobacteria</taxon>
        <taxon>Acetobacterales</taxon>
        <taxon>Roseomonadaceae</taxon>
        <taxon>Roseomonas</taxon>
    </lineage>
</organism>
<dbReference type="Pfam" id="PF11911">
    <property type="entry name" value="DUF3429"/>
    <property type="match status" value="1"/>
</dbReference>
<feature type="transmembrane region" description="Helical" evidence="1">
    <location>
        <begin position="43"/>
        <end position="63"/>
    </location>
</feature>
<reference evidence="2 3" key="1">
    <citation type="submission" date="2021-03" db="EMBL/GenBank/DDBJ databases">
        <authorList>
            <person name="So Y."/>
        </authorList>
    </citation>
    <scope>NUCLEOTIDE SEQUENCE [LARGE SCALE GENOMIC DNA]</scope>
    <source>
        <strain evidence="2 3">PWR1</strain>
    </source>
</reference>
<dbReference type="RefSeq" id="WP_209351446.1">
    <property type="nucleotide sequence ID" value="NZ_JAGIYZ010000007.1"/>
</dbReference>
<proteinExistence type="predicted"/>
<accession>A0ABS4AS38</accession>